<dbReference type="PROSITE" id="PS50093">
    <property type="entry name" value="PKD"/>
    <property type="match status" value="1"/>
</dbReference>
<dbReference type="Proteomes" id="UP000732105">
    <property type="component" value="Unassembled WGS sequence"/>
</dbReference>
<evidence type="ECO:0000313" key="3">
    <source>
        <dbReference type="EMBL" id="NOU62223.1"/>
    </source>
</evidence>
<dbReference type="SUPFAM" id="SSF49299">
    <property type="entry name" value="PKD domain"/>
    <property type="match status" value="1"/>
</dbReference>
<dbReference type="Pfam" id="PF18962">
    <property type="entry name" value="Por_Secre_tail"/>
    <property type="match status" value="1"/>
</dbReference>
<dbReference type="InterPro" id="IPR035986">
    <property type="entry name" value="PKD_dom_sf"/>
</dbReference>
<feature type="chain" id="PRO_5045539564" evidence="1">
    <location>
        <begin position="21"/>
        <end position="3282"/>
    </location>
</feature>
<accession>A0ABX1X1D9</accession>
<dbReference type="InterPro" id="IPR013783">
    <property type="entry name" value="Ig-like_fold"/>
</dbReference>
<evidence type="ECO:0000256" key="1">
    <source>
        <dbReference type="SAM" id="SignalP"/>
    </source>
</evidence>
<dbReference type="InterPro" id="IPR011432">
    <property type="entry name" value="Shr-like_HID"/>
</dbReference>
<organism evidence="3 4">
    <name type="scientific">Marinifilum caeruleilacunae</name>
    <dbReference type="NCBI Taxonomy" id="2499076"/>
    <lineage>
        <taxon>Bacteria</taxon>
        <taxon>Pseudomonadati</taxon>
        <taxon>Bacteroidota</taxon>
        <taxon>Bacteroidia</taxon>
        <taxon>Marinilabiliales</taxon>
        <taxon>Marinifilaceae</taxon>
    </lineage>
</organism>
<dbReference type="EMBL" id="RZNH01000057">
    <property type="protein sequence ID" value="NOU62223.1"/>
    <property type="molecule type" value="Genomic_DNA"/>
</dbReference>
<dbReference type="RefSeq" id="WP_171597482.1">
    <property type="nucleotide sequence ID" value="NZ_RZNH01000057.1"/>
</dbReference>
<keyword evidence="4" id="KW-1185">Reference proteome</keyword>
<dbReference type="NCBIfam" id="TIGR04183">
    <property type="entry name" value="Por_Secre_tail"/>
    <property type="match status" value="1"/>
</dbReference>
<dbReference type="Pfam" id="PF07550">
    <property type="entry name" value="Shr-like_HID"/>
    <property type="match status" value="14"/>
</dbReference>
<sequence length="3282" mass="342927">MKKYLLLGYLWVFSTVILFAQVPADITADPSATVDATFAVTFTDGAAWRTGITQISIGSDILDSGAYDTTKVDSIIFDPSASAFLQTAGTFTISIESSEGNTSVSQTIGHGVADAIVITQEPSAPASNGGALGTNPAVKLQDQFGNDCTGDNTSSVGVAAHDGSWTLGGTSPLTVSGGAISFTDLTASSANPVTGAYLIFSSGALATENSATFTIPGTAPSITAAPGATVDNDFDITLGSDDSNWRGAITEISYGSNVLPSGAYDTAQADKIVLKPSQSSFLQTVGTADVTIKATNYPDAVVSQTIGHGAASAIVMVAQPGAPITNGGNLDPQPEVKVQDQYGNDCTTDNSTSITAAKADSGNWTLGGTVTSTVGSGTLSYSDLTASSNEAVTGAQINFSGTGLTGVSSATFDLTLNTPPTLTANGSATVDANFNVSYTEDTTWETNITSVSYNGTTLTLTTDYEINTGSNFITLKPGGGNSALQAAGTATLEVVADTYSNTSVSQTIGHGAASAIVMVAQPGAPGTNGGNLDPQPEVKVQDQYGNDCTTDNSTSITAAKADAGNWTLGGSVTSTVGSGTLTYTNLTASSNEAVTGAQLSFSGTGLTGVSSATFDLGLNTAPTLTANGSATVDADFNVSYTEDTTWESNITSVSYNGTTLTLTTDYEINTGSNFITLKPGGGNSALQTAGTATLEVVADTYSNTSVSQTIGHGAASAIVMVAQPGPPAINGGNLDPQPEVKVQDQYGNDCTTDNSTSITAAKADAGNWTLGGSVTSTVGSGTLTYTNLTASSNEAVTGAQLSFSGTGLTGVSSNTFDLGLNSAPTLTANGSATVDADFDVSYSEDTNWESKITSITYNGTSLASGTDYDLDTGANTISLKPGGGNSALQTAGTADLIVVADGYNNASVSQTIAHGAANQLSISTQPGSPLSNGGDLNPQPAIQVLDQYSNLCTSDGSRTISAAKADAGSWTLGGTVDQDASSGTLSFSGLTASSTEEISNASISFTSSGLTGVTSNDFSIGLNTPPSLTAASGATVDAAFEISYVDNVDWESQIETVATTITFDGNTVPASAYSLNSTSNKITFDPADDPVLQTAKTANIVISVDGYSNASVSQTIGHGAESKLVVATQPVAPANNGDAFQTQPVIEVQDQYDNVCTSNGSLSVSATENDPVAWDLQGTLSGTVTSGSLTFTDLTASSTDVVTGAFIVFSASGVTGVNSTTFDLGLNSPPDLTAASNATVDNTFVITFTDANSWQSKISSVTYNGSTVDAAAYDTSVGNQITFDPSQSTVLQTAGTADFVFSSAGFNDKILSQEIGHGVPTSIYIVTQPTAPTQNGGLLATQPKIGSKDQYGNNCTGDNATAISVAKGDSGDWSLGGSPNQTLVSGEFTFSDLSATSDEAVTGAFLTFSSGTFADVNSNTFDIPVNATPSLSAATGATVDNDFAITFAEDAAWRGNISSIQYGGETLPAASYDASLGGRITFDPSQSSFLQEAGTKTVTIISSGYANAEVDQEIGHGTATDLFISTQPAGPASNGEVLATQPVIHIHDQYDNICTNDGTTNLSAAASGGSWTIGGTVDLTASAGVISFTDITASSTAEVTDATITFSTFALSDVVSNAFTVPALDAAPSLLASSTATVDNTFEITFAGNSAWQLSIDSIHYGGNLIAAGAYDKTQAEKIIFDPSQDTDLQTAGTANIEVFAQGYETASVSQEILHGAASEIVIALQPAAPARNGEELATQPGVTLRDQYGNDCATESSIEITAAKGDTNDWTLGGTVSRTVANGSVSYTDLTASSAGPVTGAFISFSATDLTTVNSNTFDIPDLNAGPVLTAASGATVDNEFEITFTDNADWRSNITEVRYGTNVLPATAYDASVAGKITLKPAESTNLQLAANEYIYITSTSYLLDSVQQEIGHGVATDIVITTQPMGPDRNGELLMTQPVVKLQDQYQNDCTNDNSTSVEANASGGTWTLEGTASLLVTNGVASYTDLTAGSTDMVSDATITFSGTGLTNTESNSFLIPAPLFAPSLIASTTATVDSLFDVTFAENAEWQGKIDSISYGGTILPEVSYDKSQAGKIVFDPSQDAALQEAATKQLLVYSRGYQESSVDQEIKHGAPDSLIIETQPTAPLVNGGELDLQPKISLLDQYNNSCDSENAYEVLVRKGDESDWTLGGDTLQSVSNGVINYRELTASSQNAVLGAYLTFSGVGITSVDSDPFDIPSLKNPPNLSAQFDATVDADFEIGFLDFDGSWRTEITMITYGLDTLPSSAYTINENNIVFRVSEEAILQKAGVYDIAVKALGFSDATVEQTVGHGVVASLQITQQPLAPPSNGDLLEQQPIVELYDQYANICDSDNETIVTASRSDDGEWDLAGTLERTVENGVAVYDDLSAYSTAPVEGAIIQFNSGDLDAVTADPFDIPDVATPPVLTAAVGATVDNPFKITFTEDSVWRNRINVVTVNDSVLVAESYNFTQPGELELIPSASEFLQKNGSFEIIVQSRGFAHDTVQQDIQHGVADSILVLTQPLGPNVNGELLEQQPQLKLADQYLNDCTTDNATQLSVEKYDDKAWELSGTLEIQAVDGQVQFTDLVATSEIAIDSAYLQFFFDGDSVVSNLFTIPVPIIELIAAENATVDNEFVITASDNASWRDSISAISFAGETLVDTSYMVEAGQITFYPDRDSTLFIARTDTIVVVANGYADARVEQKIAHGVTTEMLLVDQPIGPENNGDTLVQQPKIQLRDQYANNCTTDSLTQVLVDKYADPDNDNSGLWNLGGIKTITSMEGVIQFTNLTATSEDEVIGARLLFTSDGLPNVVSDSFDIVRPPAPIITPAANANVDEMFTVTFIENTTWREKIFDIRYGVRSLEGKYDASVPGQITFDPSVTSVLQKYGVDSMYVYSGLYDTTRFEQPIHHGKSKYLVIEKEPSAPANNGDQLIRQPQLNLQDQYRNICDTDSETMVTVRKADTGDWTLGGTLTQMAVDGLVKFTDLTATSDMEVQGARLEFEGPGIISKISSTFTIPEPKTNRAGVASANPELVCYGTKSNITLTSFDGTIQWQIYNSVDDTYEDLAGENAELLVTQEIVKNEIFRAKVSKSGFSDQYSNTVSVSPLDPPVADFTFEIDYNQVSFTNLSVNATSILWDFGDGVISSEFEPTHSFVLDNANGTGYVVTLTASNEACPDSEKSQQIFITTGIEDLVAEKGIVVYPNPNRGEFFVEVSATDSDGLLRIFNASGSIVLSKEIKRSFNADRLEFNLKELPGGFYFLVIQYPDKVIRTKLIITK</sequence>
<reference evidence="3 4" key="1">
    <citation type="submission" date="2018-12" db="EMBL/GenBank/DDBJ databases">
        <title>Marinifilum JC070 sp. nov., a marine bacterium isolated from Yongle Blue Hole in the South China Sea.</title>
        <authorList>
            <person name="Fu T."/>
        </authorList>
    </citation>
    <scope>NUCLEOTIDE SEQUENCE [LARGE SCALE GENOMIC DNA]</scope>
    <source>
        <strain evidence="3 4">JC070</strain>
    </source>
</reference>
<keyword evidence="1" id="KW-0732">Signal</keyword>
<dbReference type="Gene3D" id="2.60.40.10">
    <property type="entry name" value="Immunoglobulins"/>
    <property type="match status" value="1"/>
</dbReference>
<gene>
    <name evidence="3" type="ORF">ELS83_20700</name>
</gene>
<evidence type="ECO:0000259" key="2">
    <source>
        <dbReference type="PROSITE" id="PS50093"/>
    </source>
</evidence>
<protein>
    <submittedName>
        <fullName evidence="3">DUF1533 domain-containing protein</fullName>
    </submittedName>
</protein>
<name>A0ABX1X1D9_9BACT</name>
<evidence type="ECO:0000313" key="4">
    <source>
        <dbReference type="Proteomes" id="UP000732105"/>
    </source>
</evidence>
<proteinExistence type="predicted"/>
<feature type="signal peptide" evidence="1">
    <location>
        <begin position="1"/>
        <end position="20"/>
    </location>
</feature>
<comment type="caution">
    <text evidence="3">The sequence shown here is derived from an EMBL/GenBank/DDBJ whole genome shotgun (WGS) entry which is preliminary data.</text>
</comment>
<dbReference type="InterPro" id="IPR026444">
    <property type="entry name" value="Secre_tail"/>
</dbReference>
<dbReference type="InterPro" id="IPR000601">
    <property type="entry name" value="PKD_dom"/>
</dbReference>
<feature type="domain" description="PKD" evidence="2">
    <location>
        <begin position="3135"/>
        <end position="3158"/>
    </location>
</feature>